<gene>
    <name evidence="7" type="primary">atpH</name>
    <name evidence="8" type="ORF">C900_04604</name>
</gene>
<evidence type="ECO:0000256" key="7">
    <source>
        <dbReference type="HAMAP-Rule" id="MF_01416"/>
    </source>
</evidence>
<dbReference type="PANTHER" id="PTHR11910">
    <property type="entry name" value="ATP SYNTHASE DELTA CHAIN"/>
    <property type="match status" value="1"/>
</dbReference>
<dbReference type="Pfam" id="PF00213">
    <property type="entry name" value="OSCP"/>
    <property type="match status" value="1"/>
</dbReference>
<dbReference type="OrthoDB" id="9802471at2"/>
<dbReference type="InterPro" id="IPR020781">
    <property type="entry name" value="ATPase_OSCP/d_CS"/>
</dbReference>
<keyword evidence="7" id="KW-1003">Cell membrane</keyword>
<dbReference type="GO" id="GO:0045259">
    <property type="term" value="C:proton-transporting ATP synthase complex"/>
    <property type="evidence" value="ECO:0007669"/>
    <property type="project" value="UniProtKB-KW"/>
</dbReference>
<dbReference type="RefSeq" id="WP_009581791.1">
    <property type="nucleotide sequence ID" value="NZ_AMZN01000066.1"/>
</dbReference>
<dbReference type="SUPFAM" id="SSF47928">
    <property type="entry name" value="N-terminal domain of the delta subunit of the F1F0-ATP synthase"/>
    <property type="match status" value="1"/>
</dbReference>
<evidence type="ECO:0000256" key="2">
    <source>
        <dbReference type="ARBA" id="ARBA00022448"/>
    </source>
</evidence>
<evidence type="ECO:0000256" key="6">
    <source>
        <dbReference type="ARBA" id="ARBA00023310"/>
    </source>
</evidence>
<protein>
    <recommendedName>
        <fullName evidence="7">ATP synthase subunit delta</fullName>
    </recommendedName>
    <alternativeName>
        <fullName evidence="7">ATP synthase F(1) sector subunit delta</fullName>
    </alternativeName>
    <alternativeName>
        <fullName evidence="7">F-type ATPase subunit delta</fullName>
        <shortName evidence="7">F-ATPase subunit delta</shortName>
    </alternativeName>
</protein>
<dbReference type="PROSITE" id="PS00389">
    <property type="entry name" value="ATPASE_DELTA"/>
    <property type="match status" value="1"/>
</dbReference>
<keyword evidence="5 7" id="KW-0472">Membrane</keyword>
<dbReference type="Gene3D" id="1.10.520.20">
    <property type="entry name" value="N-terminal domain of the delta subunit of the F1F0-ATP synthase"/>
    <property type="match status" value="1"/>
</dbReference>
<evidence type="ECO:0000256" key="5">
    <source>
        <dbReference type="ARBA" id="ARBA00023136"/>
    </source>
</evidence>
<evidence type="ECO:0000256" key="1">
    <source>
        <dbReference type="ARBA" id="ARBA00004370"/>
    </source>
</evidence>
<dbReference type="InterPro" id="IPR000711">
    <property type="entry name" value="ATPase_OSCP/dsu"/>
</dbReference>
<evidence type="ECO:0000256" key="3">
    <source>
        <dbReference type="ARBA" id="ARBA00022781"/>
    </source>
</evidence>
<comment type="subcellular location">
    <subcellularLocation>
        <location evidence="7">Cell membrane</location>
        <topology evidence="7">Peripheral membrane protein</topology>
    </subcellularLocation>
    <subcellularLocation>
        <location evidence="1">Membrane</location>
    </subcellularLocation>
</comment>
<evidence type="ECO:0000313" key="8">
    <source>
        <dbReference type="EMBL" id="ELR69901.1"/>
    </source>
</evidence>
<evidence type="ECO:0000313" key="9">
    <source>
        <dbReference type="Proteomes" id="UP000011135"/>
    </source>
</evidence>
<keyword evidence="4 7" id="KW-0406">Ion transport</keyword>
<keyword evidence="9" id="KW-1185">Reference proteome</keyword>
<comment type="similarity">
    <text evidence="7">Belongs to the ATPase delta chain family.</text>
</comment>
<comment type="caution">
    <text evidence="8">The sequence shown here is derived from an EMBL/GenBank/DDBJ whole genome shotgun (WGS) entry which is preliminary data.</text>
</comment>
<keyword evidence="6 7" id="KW-0066">ATP synthesis</keyword>
<organism evidence="8 9">
    <name type="scientific">Fulvivirga imtechensis AK7</name>
    <dbReference type="NCBI Taxonomy" id="1237149"/>
    <lineage>
        <taxon>Bacteria</taxon>
        <taxon>Pseudomonadati</taxon>
        <taxon>Bacteroidota</taxon>
        <taxon>Cytophagia</taxon>
        <taxon>Cytophagales</taxon>
        <taxon>Fulvivirgaceae</taxon>
        <taxon>Fulvivirga</taxon>
    </lineage>
</organism>
<dbReference type="HAMAP" id="MF_01416">
    <property type="entry name" value="ATP_synth_delta_bact"/>
    <property type="match status" value="1"/>
</dbReference>
<accession>L8JLU4</accession>
<keyword evidence="3 7" id="KW-0375">Hydrogen ion transport</keyword>
<dbReference type="AlphaFoldDB" id="L8JLU4"/>
<keyword evidence="2 7" id="KW-0813">Transport</keyword>
<reference evidence="8 9" key="1">
    <citation type="submission" date="2012-12" db="EMBL/GenBank/DDBJ databases">
        <title>Genome assembly of Fulvivirga imtechensis AK7.</title>
        <authorList>
            <person name="Nupur N."/>
            <person name="Khatri I."/>
            <person name="Kumar R."/>
            <person name="Subramanian S."/>
            <person name="Pinnaka A."/>
        </authorList>
    </citation>
    <scope>NUCLEOTIDE SEQUENCE [LARGE SCALE GENOMIC DNA]</scope>
    <source>
        <strain evidence="8 9">AK7</strain>
    </source>
</reference>
<dbReference type="STRING" id="1237149.C900_04604"/>
<dbReference type="Proteomes" id="UP000011135">
    <property type="component" value="Unassembled WGS sequence"/>
</dbReference>
<dbReference type="GO" id="GO:0046933">
    <property type="term" value="F:proton-transporting ATP synthase activity, rotational mechanism"/>
    <property type="evidence" value="ECO:0007669"/>
    <property type="project" value="UniProtKB-UniRule"/>
</dbReference>
<keyword evidence="7" id="KW-0139">CF(1)</keyword>
<dbReference type="NCBIfam" id="TIGR01145">
    <property type="entry name" value="ATP_synt_delta"/>
    <property type="match status" value="1"/>
</dbReference>
<comment type="function">
    <text evidence="7">F(1)F(0) ATP synthase produces ATP from ADP in the presence of a proton or sodium gradient. F-type ATPases consist of two structural domains, F(1) containing the extramembraneous catalytic core and F(0) containing the membrane proton channel, linked together by a central stalk and a peripheral stalk. During catalysis, ATP synthesis in the catalytic domain of F(1) is coupled via a rotary mechanism of the central stalk subunits to proton translocation.</text>
</comment>
<evidence type="ECO:0000256" key="4">
    <source>
        <dbReference type="ARBA" id="ARBA00023065"/>
    </source>
</evidence>
<proteinExistence type="inferred from homology"/>
<name>L8JLU4_9BACT</name>
<dbReference type="eggNOG" id="COG0712">
    <property type="taxonomic scope" value="Bacteria"/>
</dbReference>
<sequence length="186" mass="21346">MSEYRVASRYARSLLALAEEKGVIEEVHNDMLSFLQVCEENRAFVLMLKNPVIKHDKKGVILEQIFKGRASDLTLTFFEIITRKNREAALPAIAKEFHNQYNAYKGIELATVTTAVPLDKGLRLKLEELVKKMSSKEKVELIEIVDKDVIGGYVLKVGDRQIDDTLRSKLKELELQFSQNPYIKEF</sequence>
<dbReference type="InterPro" id="IPR026015">
    <property type="entry name" value="ATP_synth_OSCP/delta_N_sf"/>
</dbReference>
<comment type="function">
    <text evidence="7">This protein is part of the stalk that links CF(0) to CF(1). It either transmits conformational changes from CF(0) to CF(1) or is implicated in proton conduction.</text>
</comment>
<dbReference type="PRINTS" id="PR00125">
    <property type="entry name" value="ATPASEDELTA"/>
</dbReference>
<dbReference type="EMBL" id="AMZN01000066">
    <property type="protein sequence ID" value="ELR69901.1"/>
    <property type="molecule type" value="Genomic_DNA"/>
</dbReference>
<dbReference type="GO" id="GO:0005886">
    <property type="term" value="C:plasma membrane"/>
    <property type="evidence" value="ECO:0007669"/>
    <property type="project" value="UniProtKB-SubCell"/>
</dbReference>